<evidence type="ECO:0000256" key="6">
    <source>
        <dbReference type="ARBA" id="ARBA00022840"/>
    </source>
</evidence>
<dbReference type="InterPro" id="IPR004733">
    <property type="entry name" value="PurM_cligase"/>
</dbReference>
<dbReference type="FunFam" id="3.90.650.10:FF:000001">
    <property type="entry name" value="Phosphoribosylformylglycinamidine cyclo-ligase"/>
    <property type="match status" value="1"/>
</dbReference>
<dbReference type="GO" id="GO:0005524">
    <property type="term" value="F:ATP binding"/>
    <property type="evidence" value="ECO:0007669"/>
    <property type="project" value="UniProtKB-KW"/>
</dbReference>
<evidence type="ECO:0000259" key="11">
    <source>
        <dbReference type="Pfam" id="PF02769"/>
    </source>
</evidence>
<evidence type="ECO:0000256" key="3">
    <source>
        <dbReference type="ARBA" id="ARBA00013047"/>
    </source>
</evidence>
<comment type="similarity">
    <text evidence="2">Belongs to the AIR synthase family.</text>
</comment>
<accession>A0A381PKW8</accession>
<dbReference type="Pfam" id="PF02769">
    <property type="entry name" value="AIRS_C"/>
    <property type="match status" value="1"/>
</dbReference>
<reference evidence="12" key="1">
    <citation type="submission" date="2018-05" db="EMBL/GenBank/DDBJ databases">
        <authorList>
            <person name="Lanie J.A."/>
            <person name="Ng W.-L."/>
            <person name="Kazmierczak K.M."/>
            <person name="Andrzejewski T.M."/>
            <person name="Davidsen T.M."/>
            <person name="Wayne K.J."/>
            <person name="Tettelin H."/>
            <person name="Glass J.I."/>
            <person name="Rusch D."/>
            <person name="Podicherti R."/>
            <person name="Tsui H.-C.T."/>
            <person name="Winkler M.E."/>
        </authorList>
    </citation>
    <scope>NUCLEOTIDE SEQUENCE</scope>
</reference>
<dbReference type="GO" id="GO:0005829">
    <property type="term" value="C:cytosol"/>
    <property type="evidence" value="ECO:0007669"/>
    <property type="project" value="TreeGrafter"/>
</dbReference>
<dbReference type="SUPFAM" id="SSF56042">
    <property type="entry name" value="PurM C-terminal domain-like"/>
    <property type="match status" value="1"/>
</dbReference>
<evidence type="ECO:0000259" key="10">
    <source>
        <dbReference type="Pfam" id="PF00586"/>
    </source>
</evidence>
<dbReference type="EMBL" id="UINC01000991">
    <property type="protein sequence ID" value="SUZ66699.1"/>
    <property type="molecule type" value="Genomic_DNA"/>
</dbReference>
<feature type="domain" description="PurM-like N-terminal" evidence="10">
    <location>
        <begin position="61"/>
        <end position="165"/>
    </location>
</feature>
<keyword evidence="6" id="KW-0067">ATP-binding</keyword>
<dbReference type="InterPro" id="IPR010918">
    <property type="entry name" value="PurM-like_C_dom"/>
</dbReference>
<sequence>MIKDKSLTYADSGVDIETGNEVVSVIKPLVQDTHNDSVLSNIGGFGGLFELHTKDYKRPILVSSTDGVGTKLKLAQALGKEHLIGIDLVAMCANDVIVQGAKPLFFLDYYATSKLEVAMASRIIQGIVQGCKESNMALIGGETAEMPGIYQSGDFDLAGFCVGLVDFDNIIDGSSIKAGNVVIGMFSSGPHSNGYSLIRKIIDIQKSNLESKFNDATLGDALIEPTIIYVKPILNVIGKFPINGIAHITGGGFKENIERILPNHCNALIETSCWNQPDVFNWIQNEGKISEDEMFNTFNCGIGMVLIIKENHASEIMETFFKLGYQSTQIGYIENGTGQVMVK</sequence>
<dbReference type="HAMAP" id="MF_00741">
    <property type="entry name" value="AIRS"/>
    <property type="match status" value="1"/>
</dbReference>
<dbReference type="GO" id="GO:0006189">
    <property type="term" value="P:'de novo' IMP biosynthetic process"/>
    <property type="evidence" value="ECO:0007669"/>
    <property type="project" value="UniProtKB-UniPathway"/>
</dbReference>
<dbReference type="GO" id="GO:0004637">
    <property type="term" value="F:phosphoribosylamine-glycine ligase activity"/>
    <property type="evidence" value="ECO:0007669"/>
    <property type="project" value="TreeGrafter"/>
</dbReference>
<feature type="domain" description="PurM-like C-terminal" evidence="11">
    <location>
        <begin position="177"/>
        <end position="339"/>
    </location>
</feature>
<evidence type="ECO:0000256" key="4">
    <source>
        <dbReference type="ARBA" id="ARBA00022598"/>
    </source>
</evidence>
<evidence type="ECO:0000256" key="9">
    <source>
        <dbReference type="ARBA" id="ARBA00049057"/>
    </source>
</evidence>
<dbReference type="Gene3D" id="3.30.1330.10">
    <property type="entry name" value="PurM-like, N-terminal domain"/>
    <property type="match status" value="1"/>
</dbReference>
<dbReference type="FunFam" id="3.30.1330.10:FF:000001">
    <property type="entry name" value="Phosphoribosylformylglycinamidine cyclo-ligase"/>
    <property type="match status" value="1"/>
</dbReference>
<evidence type="ECO:0000256" key="8">
    <source>
        <dbReference type="ARBA" id="ARBA00032931"/>
    </source>
</evidence>
<dbReference type="Gene3D" id="3.90.650.10">
    <property type="entry name" value="PurM-like C-terminal domain"/>
    <property type="match status" value="1"/>
</dbReference>
<organism evidence="12">
    <name type="scientific">marine metagenome</name>
    <dbReference type="NCBI Taxonomy" id="408172"/>
    <lineage>
        <taxon>unclassified sequences</taxon>
        <taxon>metagenomes</taxon>
        <taxon>ecological metagenomes</taxon>
    </lineage>
</organism>
<dbReference type="CDD" id="cd02196">
    <property type="entry name" value="PurM"/>
    <property type="match status" value="1"/>
</dbReference>
<dbReference type="SUPFAM" id="SSF55326">
    <property type="entry name" value="PurM N-terminal domain-like"/>
    <property type="match status" value="1"/>
</dbReference>
<evidence type="ECO:0000313" key="12">
    <source>
        <dbReference type="EMBL" id="SUZ66699.1"/>
    </source>
</evidence>
<dbReference type="Pfam" id="PF00586">
    <property type="entry name" value="AIRS"/>
    <property type="match status" value="1"/>
</dbReference>
<evidence type="ECO:0000256" key="5">
    <source>
        <dbReference type="ARBA" id="ARBA00022741"/>
    </source>
</evidence>
<evidence type="ECO:0000256" key="1">
    <source>
        <dbReference type="ARBA" id="ARBA00004686"/>
    </source>
</evidence>
<dbReference type="InterPro" id="IPR036676">
    <property type="entry name" value="PurM-like_C_sf"/>
</dbReference>
<dbReference type="PANTHER" id="PTHR10520">
    <property type="entry name" value="TRIFUNCTIONAL PURINE BIOSYNTHETIC PROTEIN ADENOSINE-3-RELATED"/>
    <property type="match status" value="1"/>
</dbReference>
<evidence type="ECO:0000256" key="7">
    <source>
        <dbReference type="ARBA" id="ARBA00031908"/>
    </source>
</evidence>
<dbReference type="NCBIfam" id="TIGR00878">
    <property type="entry name" value="purM"/>
    <property type="match status" value="1"/>
</dbReference>
<dbReference type="InterPro" id="IPR036921">
    <property type="entry name" value="PurM-like_N_sf"/>
</dbReference>
<keyword evidence="5" id="KW-0547">Nucleotide-binding</keyword>
<gene>
    <name evidence="12" type="ORF">METZ01_LOCUS19553</name>
</gene>
<comment type="catalytic activity">
    <reaction evidence="9">
        <text>2-formamido-N(1)-(5-O-phospho-beta-D-ribosyl)acetamidine + ATP = 5-amino-1-(5-phospho-beta-D-ribosyl)imidazole + ADP + phosphate + H(+)</text>
        <dbReference type="Rhea" id="RHEA:23032"/>
        <dbReference type="ChEBI" id="CHEBI:15378"/>
        <dbReference type="ChEBI" id="CHEBI:30616"/>
        <dbReference type="ChEBI" id="CHEBI:43474"/>
        <dbReference type="ChEBI" id="CHEBI:137981"/>
        <dbReference type="ChEBI" id="CHEBI:147287"/>
        <dbReference type="ChEBI" id="CHEBI:456216"/>
        <dbReference type="EC" id="6.3.3.1"/>
    </reaction>
</comment>
<dbReference type="PANTHER" id="PTHR10520:SF12">
    <property type="entry name" value="TRIFUNCTIONAL PURINE BIOSYNTHETIC PROTEIN ADENOSINE-3"/>
    <property type="match status" value="1"/>
</dbReference>
<dbReference type="AlphaFoldDB" id="A0A381PKW8"/>
<comment type="pathway">
    <text evidence="1">Purine metabolism; IMP biosynthesis via de novo pathway; 5-amino-1-(5-phospho-D-ribosyl)imidazole from N(2)-formyl-N(1)-(5-phospho-D-ribosyl)glycinamide: step 2/2.</text>
</comment>
<proteinExistence type="inferred from homology"/>
<name>A0A381PKW8_9ZZZZ</name>
<dbReference type="GO" id="GO:0004641">
    <property type="term" value="F:phosphoribosylformylglycinamidine cyclo-ligase activity"/>
    <property type="evidence" value="ECO:0007669"/>
    <property type="project" value="UniProtKB-EC"/>
</dbReference>
<evidence type="ECO:0000256" key="2">
    <source>
        <dbReference type="ARBA" id="ARBA00010280"/>
    </source>
</evidence>
<dbReference type="GO" id="GO:0046084">
    <property type="term" value="P:adenine biosynthetic process"/>
    <property type="evidence" value="ECO:0007669"/>
    <property type="project" value="TreeGrafter"/>
</dbReference>
<dbReference type="InterPro" id="IPR016188">
    <property type="entry name" value="PurM-like_N"/>
</dbReference>
<protein>
    <recommendedName>
        <fullName evidence="3">phosphoribosylformylglycinamidine cyclo-ligase</fullName>
        <ecNumber evidence="3">6.3.3.1</ecNumber>
    </recommendedName>
    <alternativeName>
        <fullName evidence="8">AIR synthase</fullName>
    </alternativeName>
    <alternativeName>
        <fullName evidence="7">Phosphoribosyl-aminoimidazole synthetase</fullName>
    </alternativeName>
</protein>
<keyword evidence="4" id="KW-0436">Ligase</keyword>
<dbReference type="UniPathway" id="UPA00074">
    <property type="reaction ID" value="UER00129"/>
</dbReference>
<dbReference type="EC" id="6.3.3.1" evidence="3"/>